<name>A0A2U1SSQ2_METSR</name>
<comment type="caution">
    <text evidence="1">The sequence shown here is derived from an EMBL/GenBank/DDBJ whole genome shotgun (WGS) entry which is preliminary data.</text>
</comment>
<dbReference type="EMBL" id="PUIV01000006">
    <property type="protein sequence ID" value="PWB94640.1"/>
    <property type="molecule type" value="Genomic_DNA"/>
</dbReference>
<reference evidence="1 2" key="1">
    <citation type="journal article" date="2018" name="Appl. Microbiol. Biotechnol.">
        <title>Co-cultivation of the strictly anaerobic methanogen Methanosarcina barkeri with aerobic methanotrophs in an oxygen-limited membrane bioreactor.</title>
        <authorList>
            <person name="In 't Zandt M.H."/>
            <person name="van den Bosch T.J.M."/>
            <person name="Rijkers R."/>
            <person name="van Kessel M.A.H.J."/>
            <person name="Jetten M.S.M."/>
            <person name="Welte C.U."/>
        </authorList>
    </citation>
    <scope>NUCLEOTIDE SEQUENCE [LARGE SCALE GENOMIC DNA]</scope>
    <source>
        <strain evidence="1 2">DSM 17706</strain>
    </source>
</reference>
<evidence type="ECO:0000313" key="1">
    <source>
        <dbReference type="EMBL" id="PWB94640.1"/>
    </source>
</evidence>
<sequence length="98" mass="11182">MQVVNLSTGAAEFIDVARSLIAKRESEESIARDYIETMGLDGDSPTQARLLSDLTLEHLADDVLWRRKLAGKPTSAYVSRTALIEELYKLLKRYYNYR</sequence>
<evidence type="ECO:0000313" key="2">
    <source>
        <dbReference type="Proteomes" id="UP000245137"/>
    </source>
</evidence>
<accession>A0A2U1SSQ2</accession>
<protein>
    <submittedName>
        <fullName evidence="1">Uncharacterized protein</fullName>
    </submittedName>
</protein>
<gene>
    <name evidence="1" type="ORF">C5689_06145</name>
</gene>
<dbReference type="AlphaFoldDB" id="A0A2U1SSQ2"/>
<proteinExistence type="predicted"/>
<keyword evidence="2" id="KW-1185">Reference proteome</keyword>
<organism evidence="1 2">
    <name type="scientific">Methylosinus sporium</name>
    <dbReference type="NCBI Taxonomy" id="428"/>
    <lineage>
        <taxon>Bacteria</taxon>
        <taxon>Pseudomonadati</taxon>
        <taxon>Pseudomonadota</taxon>
        <taxon>Alphaproteobacteria</taxon>
        <taxon>Hyphomicrobiales</taxon>
        <taxon>Methylocystaceae</taxon>
        <taxon>Methylosinus</taxon>
    </lineage>
</organism>
<dbReference type="Proteomes" id="UP000245137">
    <property type="component" value="Unassembled WGS sequence"/>
</dbReference>